<name>A0A318FWI0_KLEOX</name>
<keyword evidence="1" id="KW-0812">Transmembrane</keyword>
<keyword evidence="1" id="KW-0472">Membrane</keyword>
<gene>
    <name evidence="2" type="ORF">DET57_103210</name>
</gene>
<evidence type="ECO:0000313" key="2">
    <source>
        <dbReference type="EMBL" id="PXW47776.1"/>
    </source>
</evidence>
<sequence>MWFFMFFILLWASLILKEVNKASDNEKRIKSCIYGVTWFNKLLGWLLFIKFMWLNLFKICSDIPGFIEIQVIFKNRYFIFILFFVNIYL</sequence>
<feature type="transmembrane region" description="Helical" evidence="1">
    <location>
        <begin position="69"/>
        <end position="88"/>
    </location>
</feature>
<feature type="transmembrane region" description="Helical" evidence="1">
    <location>
        <begin position="37"/>
        <end position="57"/>
    </location>
</feature>
<dbReference type="AlphaFoldDB" id="A0A318FWI0"/>
<dbReference type="Proteomes" id="UP000247485">
    <property type="component" value="Unassembled WGS sequence"/>
</dbReference>
<evidence type="ECO:0000256" key="1">
    <source>
        <dbReference type="SAM" id="Phobius"/>
    </source>
</evidence>
<evidence type="ECO:0000313" key="3">
    <source>
        <dbReference type="Proteomes" id="UP000247485"/>
    </source>
</evidence>
<proteinExistence type="predicted"/>
<reference evidence="2 3" key="1">
    <citation type="submission" date="2018-05" db="EMBL/GenBank/DDBJ databases">
        <title>Freshwater and sediment microbial communities from various areas in North America, analyzing microbe dynamics in response to fracking.</title>
        <authorList>
            <person name="Lamendella R."/>
        </authorList>
    </citation>
    <scope>NUCLEOTIDE SEQUENCE [LARGE SCALE GENOMIC DNA]</scope>
    <source>
        <strain evidence="2 3">67</strain>
    </source>
</reference>
<comment type="caution">
    <text evidence="2">The sequence shown here is derived from an EMBL/GenBank/DDBJ whole genome shotgun (WGS) entry which is preliminary data.</text>
</comment>
<organism evidence="2 3">
    <name type="scientific">Klebsiella oxytoca</name>
    <dbReference type="NCBI Taxonomy" id="571"/>
    <lineage>
        <taxon>Bacteria</taxon>
        <taxon>Pseudomonadati</taxon>
        <taxon>Pseudomonadota</taxon>
        <taxon>Gammaproteobacteria</taxon>
        <taxon>Enterobacterales</taxon>
        <taxon>Enterobacteriaceae</taxon>
        <taxon>Klebsiella/Raoultella group</taxon>
        <taxon>Klebsiella</taxon>
    </lineage>
</organism>
<dbReference type="EMBL" id="QJJG01000003">
    <property type="protein sequence ID" value="PXW47776.1"/>
    <property type="molecule type" value="Genomic_DNA"/>
</dbReference>
<accession>A0A318FWI0</accession>
<protein>
    <submittedName>
        <fullName evidence="2">Uncharacterized protein</fullName>
    </submittedName>
</protein>
<keyword evidence="1" id="KW-1133">Transmembrane helix</keyword>